<sequence>MTTIGFIRHGITEWNVTGRAQGISDVPLNETGKRQALKAGKRLSREEKWDMIITSDLSRAIETGSIIGREIKVPIHHYDPRIREKNCGEVEGTTEEERLQKWGRNWRELGLGMETDDEIAKRGTEFVEEISAAYRGKRILVVSHGLLLGLTLKRLLPNQWEKPELEHTSVTILEYKDDKWDCSLYNCTKHLNDTHTHTI</sequence>
<dbReference type="CDD" id="cd07067">
    <property type="entry name" value="HP_PGM_like"/>
    <property type="match status" value="1"/>
</dbReference>
<dbReference type="InterPro" id="IPR029033">
    <property type="entry name" value="His_PPase_superfam"/>
</dbReference>
<dbReference type="EMBL" id="BAAADO010000003">
    <property type="protein sequence ID" value="GAA0493086.1"/>
    <property type="molecule type" value="Genomic_DNA"/>
</dbReference>
<dbReference type="PANTHER" id="PTHR48100:SF1">
    <property type="entry name" value="HISTIDINE PHOSPHATASE FAMILY PROTEIN-RELATED"/>
    <property type="match status" value="1"/>
</dbReference>
<dbReference type="InterPro" id="IPR013078">
    <property type="entry name" value="His_Pase_superF_clade-1"/>
</dbReference>
<protein>
    <submittedName>
        <fullName evidence="1">Histidine phosphatase family protein</fullName>
    </submittedName>
</protein>
<dbReference type="Pfam" id="PF00300">
    <property type="entry name" value="His_Phos_1"/>
    <property type="match status" value="1"/>
</dbReference>
<organism evidence="1 2">
    <name type="scientific">Salinibacillus aidingensis</name>
    <dbReference type="NCBI Taxonomy" id="237684"/>
    <lineage>
        <taxon>Bacteria</taxon>
        <taxon>Bacillati</taxon>
        <taxon>Bacillota</taxon>
        <taxon>Bacilli</taxon>
        <taxon>Bacillales</taxon>
        <taxon>Bacillaceae</taxon>
        <taxon>Salinibacillus</taxon>
    </lineage>
</organism>
<name>A0ABN1BAH2_9BACI</name>
<dbReference type="PANTHER" id="PTHR48100">
    <property type="entry name" value="BROAD-SPECIFICITY PHOSPHATASE YOR283W-RELATED"/>
    <property type="match status" value="1"/>
</dbReference>
<dbReference type="RefSeq" id="WP_343840159.1">
    <property type="nucleotide sequence ID" value="NZ_BAAADO010000003.1"/>
</dbReference>
<accession>A0ABN1BAH2</accession>
<gene>
    <name evidence="1" type="ORF">GCM10008986_19420</name>
</gene>
<dbReference type="Proteomes" id="UP001500880">
    <property type="component" value="Unassembled WGS sequence"/>
</dbReference>
<dbReference type="SUPFAM" id="SSF53254">
    <property type="entry name" value="Phosphoglycerate mutase-like"/>
    <property type="match status" value="1"/>
</dbReference>
<dbReference type="SMART" id="SM00855">
    <property type="entry name" value="PGAM"/>
    <property type="match status" value="1"/>
</dbReference>
<keyword evidence="2" id="KW-1185">Reference proteome</keyword>
<evidence type="ECO:0000313" key="1">
    <source>
        <dbReference type="EMBL" id="GAA0493086.1"/>
    </source>
</evidence>
<comment type="caution">
    <text evidence="1">The sequence shown here is derived from an EMBL/GenBank/DDBJ whole genome shotgun (WGS) entry which is preliminary data.</text>
</comment>
<proteinExistence type="predicted"/>
<dbReference type="InterPro" id="IPR050275">
    <property type="entry name" value="PGM_Phosphatase"/>
</dbReference>
<reference evidence="1 2" key="1">
    <citation type="journal article" date="2019" name="Int. J. Syst. Evol. Microbiol.">
        <title>The Global Catalogue of Microorganisms (GCM) 10K type strain sequencing project: providing services to taxonomists for standard genome sequencing and annotation.</title>
        <authorList>
            <consortium name="The Broad Institute Genomics Platform"/>
            <consortium name="The Broad Institute Genome Sequencing Center for Infectious Disease"/>
            <person name="Wu L."/>
            <person name="Ma J."/>
        </authorList>
    </citation>
    <scope>NUCLEOTIDE SEQUENCE [LARGE SCALE GENOMIC DNA]</scope>
    <source>
        <strain evidence="1 2">JCM 12389</strain>
    </source>
</reference>
<evidence type="ECO:0000313" key="2">
    <source>
        <dbReference type="Proteomes" id="UP001500880"/>
    </source>
</evidence>
<dbReference type="Gene3D" id="3.40.50.1240">
    <property type="entry name" value="Phosphoglycerate mutase-like"/>
    <property type="match status" value="1"/>
</dbReference>